<keyword evidence="3" id="KW-1185">Reference proteome</keyword>
<dbReference type="InterPro" id="IPR024768">
    <property type="entry name" value="Marf1"/>
</dbReference>
<dbReference type="InterPro" id="IPR021139">
    <property type="entry name" value="NYN"/>
</dbReference>
<reference evidence="2 3" key="1">
    <citation type="submission" date="2024-02" db="EMBL/GenBank/DDBJ databases">
        <title>de novo genome assembly of Solanum bulbocastanum strain 11H21.</title>
        <authorList>
            <person name="Hosaka A.J."/>
        </authorList>
    </citation>
    <scope>NUCLEOTIDE SEQUENCE [LARGE SCALE GENOMIC DNA]</scope>
    <source>
        <tissue evidence="2">Young leaves</tissue>
    </source>
</reference>
<dbReference type="CDD" id="cd10910">
    <property type="entry name" value="PIN_limkain_b1_N_like"/>
    <property type="match status" value="1"/>
</dbReference>
<accession>A0AAN8YND8</accession>
<evidence type="ECO:0000313" key="3">
    <source>
        <dbReference type="Proteomes" id="UP001371456"/>
    </source>
</evidence>
<dbReference type="Proteomes" id="UP001371456">
    <property type="component" value="Unassembled WGS sequence"/>
</dbReference>
<organism evidence="2 3">
    <name type="scientific">Solanum bulbocastanum</name>
    <name type="common">Wild potato</name>
    <dbReference type="NCBI Taxonomy" id="147425"/>
    <lineage>
        <taxon>Eukaryota</taxon>
        <taxon>Viridiplantae</taxon>
        <taxon>Streptophyta</taxon>
        <taxon>Embryophyta</taxon>
        <taxon>Tracheophyta</taxon>
        <taxon>Spermatophyta</taxon>
        <taxon>Magnoliopsida</taxon>
        <taxon>eudicotyledons</taxon>
        <taxon>Gunneridae</taxon>
        <taxon>Pentapetalae</taxon>
        <taxon>asterids</taxon>
        <taxon>lamiids</taxon>
        <taxon>Solanales</taxon>
        <taxon>Solanaceae</taxon>
        <taxon>Solanoideae</taxon>
        <taxon>Solaneae</taxon>
        <taxon>Solanum</taxon>
    </lineage>
</organism>
<comment type="caution">
    <text evidence="2">The sequence shown here is derived from an EMBL/GenBank/DDBJ whole genome shotgun (WGS) entry which is preliminary data.</text>
</comment>
<evidence type="ECO:0000313" key="2">
    <source>
        <dbReference type="EMBL" id="KAK6798582.1"/>
    </source>
</evidence>
<dbReference type="GO" id="GO:0004540">
    <property type="term" value="F:RNA nuclease activity"/>
    <property type="evidence" value="ECO:0007669"/>
    <property type="project" value="InterPro"/>
</dbReference>
<dbReference type="AlphaFoldDB" id="A0AAN8YND8"/>
<dbReference type="PANTHER" id="PTHR14379">
    <property type="entry name" value="LIMKAIN B LKAP"/>
    <property type="match status" value="1"/>
</dbReference>
<dbReference type="Pfam" id="PF01936">
    <property type="entry name" value="NYN"/>
    <property type="match status" value="1"/>
</dbReference>
<dbReference type="GO" id="GO:0010468">
    <property type="term" value="P:regulation of gene expression"/>
    <property type="evidence" value="ECO:0007669"/>
    <property type="project" value="InterPro"/>
</dbReference>
<dbReference type="GO" id="GO:0005777">
    <property type="term" value="C:peroxisome"/>
    <property type="evidence" value="ECO:0007669"/>
    <property type="project" value="InterPro"/>
</dbReference>
<proteinExistence type="predicted"/>
<name>A0AAN8YND8_SOLBU</name>
<feature type="domain" description="NYN" evidence="1">
    <location>
        <begin position="24"/>
        <end position="108"/>
    </location>
</feature>
<dbReference type="PANTHER" id="PTHR14379:SF70">
    <property type="entry name" value="NYN DOMAIN-CONTAINING PROTEIN"/>
    <property type="match status" value="1"/>
</dbReference>
<protein>
    <recommendedName>
        <fullName evidence="1">NYN domain-containing protein</fullName>
    </recommendedName>
</protein>
<gene>
    <name evidence="2" type="ORF">RDI58_006285</name>
</gene>
<dbReference type="EMBL" id="JBANQN010000002">
    <property type="protein sequence ID" value="KAK6798582.1"/>
    <property type="molecule type" value="Genomic_DNA"/>
</dbReference>
<evidence type="ECO:0000259" key="1">
    <source>
        <dbReference type="Pfam" id="PF01936"/>
    </source>
</evidence>
<sequence>MAGDGLKAGFLGGKAEEPRYEAAKTLVWWDIENCQVPRGCDAHAIAPNINATLMKMNYNGPVTISAYGDTNHIPSYIQRALSSTGISLNHVPAGAKDAGDKKILVDILF</sequence>